<accession>A0ABY7D5G0</accession>
<evidence type="ECO:0000256" key="1">
    <source>
        <dbReference type="SAM" id="MobiDB-lite"/>
    </source>
</evidence>
<dbReference type="GeneID" id="77805365"/>
<evidence type="ECO:0000313" key="2">
    <source>
        <dbReference type="EMBL" id="WAQ92879.1"/>
    </source>
</evidence>
<keyword evidence="3" id="KW-1185">Reference proteome</keyword>
<protein>
    <submittedName>
        <fullName evidence="2">Uncharacterized protein</fullName>
    </submittedName>
</protein>
<dbReference type="RefSeq" id="XP_053028434.1">
    <property type="nucleotide sequence ID" value="XM_053164470.1"/>
</dbReference>
<gene>
    <name evidence="2" type="ORF">PtA15_17A361</name>
</gene>
<dbReference type="EMBL" id="CP110437">
    <property type="protein sequence ID" value="WAQ92879.1"/>
    <property type="molecule type" value="Genomic_DNA"/>
</dbReference>
<proteinExistence type="predicted"/>
<feature type="compositionally biased region" description="Polar residues" evidence="1">
    <location>
        <begin position="139"/>
        <end position="148"/>
    </location>
</feature>
<sequence>MFIKGFSLPPPAGTGTANFTALAPAFGPGPGGEKPIMSITGTLAQGKAKKVADHLHLSSNKARRTQLREMARLVEPSSLPNPSSNLWTPTKSLCANQQAPQPHAPLRRPSGELGGWENMQTPAGAVEKPLVSSGLGKSRTPSGCSPLD</sequence>
<feature type="compositionally biased region" description="Polar residues" evidence="1">
    <location>
        <begin position="87"/>
        <end position="100"/>
    </location>
</feature>
<evidence type="ECO:0000313" key="3">
    <source>
        <dbReference type="Proteomes" id="UP001164743"/>
    </source>
</evidence>
<dbReference type="Proteomes" id="UP001164743">
    <property type="component" value="Chromosome 17A"/>
</dbReference>
<feature type="compositionally biased region" description="Low complexity" evidence="1">
    <location>
        <begin position="76"/>
        <end position="86"/>
    </location>
</feature>
<feature type="region of interest" description="Disordered" evidence="1">
    <location>
        <begin position="73"/>
        <end position="148"/>
    </location>
</feature>
<reference evidence="2" key="1">
    <citation type="submission" date="2022-10" db="EMBL/GenBank/DDBJ databases">
        <title>Puccinia triticina Genome sequencing and assembly.</title>
        <authorList>
            <person name="Li C."/>
        </authorList>
    </citation>
    <scope>NUCLEOTIDE SEQUENCE</scope>
    <source>
        <strain evidence="2">Pt15</strain>
    </source>
</reference>
<name>A0ABY7D5G0_9BASI</name>
<organism evidence="2 3">
    <name type="scientific">Puccinia triticina</name>
    <dbReference type="NCBI Taxonomy" id="208348"/>
    <lineage>
        <taxon>Eukaryota</taxon>
        <taxon>Fungi</taxon>
        <taxon>Dikarya</taxon>
        <taxon>Basidiomycota</taxon>
        <taxon>Pucciniomycotina</taxon>
        <taxon>Pucciniomycetes</taxon>
        <taxon>Pucciniales</taxon>
        <taxon>Pucciniaceae</taxon>
        <taxon>Puccinia</taxon>
    </lineage>
</organism>